<dbReference type="RefSeq" id="WP_077130234.1">
    <property type="nucleotide sequence ID" value="NZ_CP014263.1"/>
</dbReference>
<dbReference type="Pfam" id="PF22028">
    <property type="entry name" value="DUF6934"/>
    <property type="match status" value="1"/>
</dbReference>
<keyword evidence="2" id="KW-1185">Reference proteome</keyword>
<organism evidence="1 2">
    <name type="scientific">Spirosoma montaniterrae</name>
    <dbReference type="NCBI Taxonomy" id="1178516"/>
    <lineage>
        <taxon>Bacteria</taxon>
        <taxon>Pseudomonadati</taxon>
        <taxon>Bacteroidota</taxon>
        <taxon>Cytophagia</taxon>
        <taxon>Cytophagales</taxon>
        <taxon>Cytophagaceae</taxon>
        <taxon>Spirosoma</taxon>
    </lineage>
</organism>
<dbReference type="KEGG" id="smon:AWR27_05295"/>
<protein>
    <submittedName>
        <fullName evidence="1">Uncharacterized protein</fullName>
    </submittedName>
</protein>
<dbReference type="Proteomes" id="UP000187941">
    <property type="component" value="Chromosome"/>
</dbReference>
<name>A0A1P9WTT3_9BACT</name>
<dbReference type="EMBL" id="CP014263">
    <property type="protein sequence ID" value="AQG78791.1"/>
    <property type="molecule type" value="Genomic_DNA"/>
</dbReference>
<dbReference type="AlphaFoldDB" id="A0A1P9WTT3"/>
<gene>
    <name evidence="1" type="ORF">AWR27_05295</name>
</gene>
<sequence>MDETTYPFRTEPLEIQYYFDSVSESKTVQKIVRFTETALPEVFNVALLDLLEDGLESDLSVTNNDDFRTVLATVMKIIDNFLTKSPDKIVTFRGSDARRTRLYRIVISREIDAIRQKFDVYGQYSDGTFEPFVANANYIRFLIKIKF</sequence>
<reference evidence="1 2" key="1">
    <citation type="submission" date="2016-01" db="EMBL/GenBank/DDBJ databases">
        <authorList>
            <person name="Oliw E.H."/>
        </authorList>
    </citation>
    <scope>NUCLEOTIDE SEQUENCE [LARGE SCALE GENOMIC DNA]</scope>
    <source>
        <strain evidence="1 2">DY10</strain>
    </source>
</reference>
<evidence type="ECO:0000313" key="1">
    <source>
        <dbReference type="EMBL" id="AQG78791.1"/>
    </source>
</evidence>
<proteinExistence type="predicted"/>
<accession>A0A1P9WTT3</accession>
<dbReference type="OrthoDB" id="961993at2"/>
<dbReference type="InterPro" id="IPR053865">
    <property type="entry name" value="DUF6934"/>
</dbReference>
<evidence type="ECO:0000313" key="2">
    <source>
        <dbReference type="Proteomes" id="UP000187941"/>
    </source>
</evidence>
<dbReference type="STRING" id="1178516.AWR27_05295"/>